<keyword evidence="2" id="KW-1185">Reference proteome</keyword>
<accession>A0A939G7J2</accession>
<dbReference type="RefSeq" id="WP_207337831.1">
    <property type="nucleotide sequence ID" value="NZ_JAFMYU010000023.1"/>
</dbReference>
<dbReference type="AlphaFoldDB" id="A0A939G7J2"/>
<protein>
    <submittedName>
        <fullName evidence="1">Uncharacterized protein</fullName>
    </submittedName>
</protein>
<comment type="caution">
    <text evidence="1">The sequence shown here is derived from an EMBL/GenBank/DDBJ whole genome shotgun (WGS) entry which is preliminary data.</text>
</comment>
<dbReference type="EMBL" id="JAFMYU010000023">
    <property type="protein sequence ID" value="MBO0933867.1"/>
    <property type="molecule type" value="Genomic_DNA"/>
</dbReference>
<organism evidence="1 2">
    <name type="scientific">Fibrella aquatilis</name>
    <dbReference type="NCBI Taxonomy" id="2817059"/>
    <lineage>
        <taxon>Bacteria</taxon>
        <taxon>Pseudomonadati</taxon>
        <taxon>Bacteroidota</taxon>
        <taxon>Cytophagia</taxon>
        <taxon>Cytophagales</taxon>
        <taxon>Spirosomataceae</taxon>
        <taxon>Fibrella</taxon>
    </lineage>
</organism>
<reference evidence="1 2" key="1">
    <citation type="submission" date="2021-03" db="EMBL/GenBank/DDBJ databases">
        <title>Fibrella sp. HMF5036 genome sequencing and assembly.</title>
        <authorList>
            <person name="Kang H."/>
            <person name="Kim H."/>
            <person name="Bae S."/>
            <person name="Joh K."/>
        </authorList>
    </citation>
    <scope>NUCLEOTIDE SEQUENCE [LARGE SCALE GENOMIC DNA]</scope>
    <source>
        <strain evidence="1 2">HMF5036</strain>
    </source>
</reference>
<evidence type="ECO:0000313" key="1">
    <source>
        <dbReference type="EMBL" id="MBO0933867.1"/>
    </source>
</evidence>
<sequence length="58" mass="6920">MASRNLSNFTRAGVRLFQVDVYLEDIWLKDRDLLDMAKVRRQVRGVLDQCSSVRRHRE</sequence>
<dbReference type="Proteomes" id="UP000664795">
    <property type="component" value="Unassembled WGS sequence"/>
</dbReference>
<name>A0A939G7J2_9BACT</name>
<gene>
    <name evidence="1" type="ORF">J2I48_22855</name>
</gene>
<evidence type="ECO:0000313" key="2">
    <source>
        <dbReference type="Proteomes" id="UP000664795"/>
    </source>
</evidence>
<proteinExistence type="predicted"/>